<comment type="pathway">
    <text evidence="2">Glycolipid biosynthesis; glycosylphosphatidylinositol-anchor biosynthesis.</text>
</comment>
<evidence type="ECO:0000313" key="11">
    <source>
        <dbReference type="EMBL" id="GHF04716.1"/>
    </source>
</evidence>
<evidence type="ECO:0000256" key="9">
    <source>
        <dbReference type="ARBA" id="ARBA00023136"/>
    </source>
</evidence>
<feature type="transmembrane region" description="Helical" evidence="10">
    <location>
        <begin position="228"/>
        <end position="249"/>
    </location>
</feature>
<evidence type="ECO:0000256" key="2">
    <source>
        <dbReference type="ARBA" id="ARBA00004687"/>
    </source>
</evidence>
<feature type="transmembrane region" description="Helical" evidence="10">
    <location>
        <begin position="371"/>
        <end position="392"/>
    </location>
</feature>
<keyword evidence="5" id="KW-0808">Transferase</keyword>
<dbReference type="AlphaFoldDB" id="A0A8J3DTT9"/>
<keyword evidence="7" id="KW-0256">Endoplasmic reticulum</keyword>
<evidence type="ECO:0000256" key="10">
    <source>
        <dbReference type="SAM" id="Phobius"/>
    </source>
</evidence>
<dbReference type="Proteomes" id="UP000617531">
    <property type="component" value="Unassembled WGS sequence"/>
</dbReference>
<dbReference type="GO" id="GO:0031501">
    <property type="term" value="C:mannosyltransferase complex"/>
    <property type="evidence" value="ECO:0007669"/>
    <property type="project" value="TreeGrafter"/>
</dbReference>
<dbReference type="InterPro" id="IPR007315">
    <property type="entry name" value="PIG-V/Gpi18"/>
</dbReference>
<keyword evidence="4" id="KW-0328">Glycosyltransferase</keyword>
<keyword evidence="3" id="KW-0337">GPI-anchor biosynthesis</keyword>
<dbReference type="UniPathway" id="UPA00196"/>
<feature type="transmembrane region" description="Helical" evidence="10">
    <location>
        <begin position="139"/>
        <end position="160"/>
    </location>
</feature>
<keyword evidence="8 10" id="KW-1133">Transmembrane helix</keyword>
<comment type="caution">
    <text evidence="11">The sequence shown here is derived from an EMBL/GenBank/DDBJ whole genome shotgun (WGS) entry which is preliminary data.</text>
</comment>
<dbReference type="PANTHER" id="PTHR12468">
    <property type="entry name" value="GPI MANNOSYLTRANSFERASE 2"/>
    <property type="match status" value="1"/>
</dbReference>
<evidence type="ECO:0000256" key="6">
    <source>
        <dbReference type="ARBA" id="ARBA00022692"/>
    </source>
</evidence>
<feature type="transmembrane region" description="Helical" evidence="10">
    <location>
        <begin position="100"/>
        <end position="127"/>
    </location>
</feature>
<evidence type="ECO:0000256" key="8">
    <source>
        <dbReference type="ARBA" id="ARBA00022989"/>
    </source>
</evidence>
<comment type="subcellular location">
    <subcellularLocation>
        <location evidence="1">Endoplasmic reticulum membrane</location>
        <topology evidence="1">Multi-pass membrane protein</topology>
    </subcellularLocation>
</comment>
<feature type="transmembrane region" description="Helical" evidence="10">
    <location>
        <begin position="180"/>
        <end position="208"/>
    </location>
</feature>
<organism evidence="11 12">
    <name type="scientific">Pseudolysinimonas yzui</name>
    <dbReference type="NCBI Taxonomy" id="2708254"/>
    <lineage>
        <taxon>Bacteria</taxon>
        <taxon>Bacillati</taxon>
        <taxon>Actinomycetota</taxon>
        <taxon>Actinomycetes</taxon>
        <taxon>Micrococcales</taxon>
        <taxon>Microbacteriaceae</taxon>
        <taxon>Pseudolysinimonas</taxon>
    </lineage>
</organism>
<evidence type="ECO:0000256" key="3">
    <source>
        <dbReference type="ARBA" id="ARBA00022502"/>
    </source>
</evidence>
<protein>
    <submittedName>
        <fullName evidence="11">Uncharacterized protein</fullName>
    </submittedName>
</protein>
<evidence type="ECO:0000256" key="7">
    <source>
        <dbReference type="ARBA" id="ARBA00022824"/>
    </source>
</evidence>
<dbReference type="GO" id="GO:0016020">
    <property type="term" value="C:membrane"/>
    <property type="evidence" value="ECO:0007669"/>
    <property type="project" value="GOC"/>
</dbReference>
<dbReference type="EMBL" id="BNAI01000001">
    <property type="protein sequence ID" value="GHF04716.1"/>
    <property type="molecule type" value="Genomic_DNA"/>
</dbReference>
<dbReference type="PANTHER" id="PTHR12468:SF2">
    <property type="entry name" value="GPI MANNOSYLTRANSFERASE 2"/>
    <property type="match status" value="1"/>
</dbReference>
<feature type="transmembrane region" description="Helical" evidence="10">
    <location>
        <begin position="12"/>
        <end position="35"/>
    </location>
</feature>
<reference evidence="11" key="1">
    <citation type="journal article" date="2014" name="Int. J. Syst. Evol. Microbiol.">
        <title>Complete genome sequence of Corynebacterium casei LMG S-19264T (=DSM 44701T), isolated from a smear-ripened cheese.</title>
        <authorList>
            <consortium name="US DOE Joint Genome Institute (JGI-PGF)"/>
            <person name="Walter F."/>
            <person name="Albersmeier A."/>
            <person name="Kalinowski J."/>
            <person name="Ruckert C."/>
        </authorList>
    </citation>
    <scope>NUCLEOTIDE SEQUENCE</scope>
    <source>
        <strain evidence="11">CGMCC 1.16548</strain>
    </source>
</reference>
<evidence type="ECO:0000256" key="4">
    <source>
        <dbReference type="ARBA" id="ARBA00022676"/>
    </source>
</evidence>
<keyword evidence="9 10" id="KW-0472">Membrane</keyword>
<keyword evidence="6 10" id="KW-0812">Transmembrane</keyword>
<feature type="transmembrane region" description="Helical" evidence="10">
    <location>
        <begin position="297"/>
        <end position="319"/>
    </location>
</feature>
<dbReference type="GO" id="GO:0006506">
    <property type="term" value="P:GPI anchor biosynthetic process"/>
    <property type="evidence" value="ECO:0007669"/>
    <property type="project" value="UniProtKB-UniPathway"/>
</dbReference>
<keyword evidence="12" id="KW-1185">Reference proteome</keyword>
<gene>
    <name evidence="11" type="ORF">GCM10011600_01470</name>
</gene>
<reference evidence="11" key="2">
    <citation type="submission" date="2020-09" db="EMBL/GenBank/DDBJ databases">
        <authorList>
            <person name="Sun Q."/>
            <person name="Zhou Y."/>
        </authorList>
    </citation>
    <scope>NUCLEOTIDE SEQUENCE</scope>
    <source>
        <strain evidence="11">CGMCC 1.16548</strain>
    </source>
</reference>
<name>A0A8J3DTT9_9MICO</name>
<dbReference type="GO" id="GO:0004376">
    <property type="term" value="F:GPI mannosyltransferase activity"/>
    <property type="evidence" value="ECO:0007669"/>
    <property type="project" value="InterPro"/>
</dbReference>
<evidence type="ECO:0000256" key="5">
    <source>
        <dbReference type="ARBA" id="ARBA00022679"/>
    </source>
</evidence>
<accession>A0A8J3DTT9</accession>
<proteinExistence type="predicted"/>
<dbReference type="GO" id="GO:0000009">
    <property type="term" value="F:alpha-1,6-mannosyltransferase activity"/>
    <property type="evidence" value="ECO:0007669"/>
    <property type="project" value="InterPro"/>
</dbReference>
<evidence type="ECO:0000256" key="1">
    <source>
        <dbReference type="ARBA" id="ARBA00004477"/>
    </source>
</evidence>
<evidence type="ECO:0000313" key="12">
    <source>
        <dbReference type="Proteomes" id="UP000617531"/>
    </source>
</evidence>
<sequence length="402" mass="44974">MALRLTAVASHWVTRVLAIFVVSRIVTTTIFLIVASVQQVSDRTGANPDFFEFASIWDGQWYWYVNAAGYPDEIPRDENGNAKENAWAFMPVYPFLLRLFTVWGIPFPAIAPFVSLLFAGAAALVFFRLMARFLPQGSALFATALFCFAPLSTILQVSYAESLHLFLLFVALLLLVDRRYALLVAVVVVMSLTRPSGLAFALVLLLHLVHRFITRARDPFPWRERIEVVILGLVSALSGVAWLLIAWAVTGEFTAYTDTEFAWRRGFGIEGHLIPFTPWIQGAEFWFDDWFGLPDSWSLVLGAAALVALVGGYAGFLFSPWAKRLGPDIRFWLLAYPLYLLAVFFPQSSTFRLLVPLAPALGALAVPTSRIWRGALLVLGVAGQVLWTYGLWRADVYDWTPP</sequence>
<feature type="transmembrane region" description="Helical" evidence="10">
    <location>
        <begin position="331"/>
        <end position="351"/>
    </location>
</feature>